<evidence type="ECO:0008006" key="3">
    <source>
        <dbReference type="Google" id="ProtNLM"/>
    </source>
</evidence>
<dbReference type="SUPFAM" id="SSF55961">
    <property type="entry name" value="Bet v1-like"/>
    <property type="match status" value="1"/>
</dbReference>
<dbReference type="InterPro" id="IPR019587">
    <property type="entry name" value="Polyketide_cyclase/dehydratase"/>
</dbReference>
<gene>
    <name evidence="1" type="ORF">BU23DRAFT_461729</name>
</gene>
<name>A0A6A5VBB1_9PLEO</name>
<dbReference type="AlphaFoldDB" id="A0A6A5VBB1"/>
<reference evidence="1" key="1">
    <citation type="journal article" date="2020" name="Stud. Mycol.">
        <title>101 Dothideomycetes genomes: a test case for predicting lifestyles and emergence of pathogens.</title>
        <authorList>
            <person name="Haridas S."/>
            <person name="Albert R."/>
            <person name="Binder M."/>
            <person name="Bloem J."/>
            <person name="Labutti K."/>
            <person name="Salamov A."/>
            <person name="Andreopoulos B."/>
            <person name="Baker S."/>
            <person name="Barry K."/>
            <person name="Bills G."/>
            <person name="Bluhm B."/>
            <person name="Cannon C."/>
            <person name="Castanera R."/>
            <person name="Culley D."/>
            <person name="Daum C."/>
            <person name="Ezra D."/>
            <person name="Gonzalez J."/>
            <person name="Henrissat B."/>
            <person name="Kuo A."/>
            <person name="Liang C."/>
            <person name="Lipzen A."/>
            <person name="Lutzoni F."/>
            <person name="Magnuson J."/>
            <person name="Mondo S."/>
            <person name="Nolan M."/>
            <person name="Ohm R."/>
            <person name="Pangilinan J."/>
            <person name="Park H.-J."/>
            <person name="Ramirez L."/>
            <person name="Alfaro M."/>
            <person name="Sun H."/>
            <person name="Tritt A."/>
            <person name="Yoshinaga Y."/>
            <person name="Zwiers L.-H."/>
            <person name="Turgeon B."/>
            <person name="Goodwin S."/>
            <person name="Spatafora J."/>
            <person name="Crous P."/>
            <person name="Grigoriev I."/>
        </authorList>
    </citation>
    <scope>NUCLEOTIDE SEQUENCE</scope>
    <source>
        <strain evidence="1">CBS 107.79</strain>
    </source>
</reference>
<evidence type="ECO:0000313" key="1">
    <source>
        <dbReference type="EMBL" id="KAF1974425.1"/>
    </source>
</evidence>
<evidence type="ECO:0000313" key="2">
    <source>
        <dbReference type="Proteomes" id="UP000800036"/>
    </source>
</evidence>
<dbReference type="Gene3D" id="3.30.530.20">
    <property type="match status" value="2"/>
</dbReference>
<proteinExistence type="predicted"/>
<dbReference type="Proteomes" id="UP000800036">
    <property type="component" value="Unassembled WGS sequence"/>
</dbReference>
<protein>
    <recommendedName>
        <fullName evidence="3">Coenzyme Q-binding protein COQ10 START domain-containing protein</fullName>
    </recommendedName>
</protein>
<keyword evidence="2" id="KW-1185">Reference proteome</keyword>
<dbReference type="EMBL" id="ML976675">
    <property type="protein sequence ID" value="KAF1974425.1"/>
    <property type="molecule type" value="Genomic_DNA"/>
</dbReference>
<organism evidence="1 2">
    <name type="scientific">Bimuria novae-zelandiae CBS 107.79</name>
    <dbReference type="NCBI Taxonomy" id="1447943"/>
    <lineage>
        <taxon>Eukaryota</taxon>
        <taxon>Fungi</taxon>
        <taxon>Dikarya</taxon>
        <taxon>Ascomycota</taxon>
        <taxon>Pezizomycotina</taxon>
        <taxon>Dothideomycetes</taxon>
        <taxon>Pleosporomycetidae</taxon>
        <taxon>Pleosporales</taxon>
        <taxon>Massarineae</taxon>
        <taxon>Didymosphaeriaceae</taxon>
        <taxon>Bimuria</taxon>
    </lineage>
</organism>
<dbReference type="OrthoDB" id="509124at2759"/>
<dbReference type="Pfam" id="PF10604">
    <property type="entry name" value="Polyketide_cyc2"/>
    <property type="match status" value="1"/>
</dbReference>
<sequence>MLLFLGVTSLAQSTNLPDVAPGVFNVTARIEIENTSVEAAWNALSDFPKYPNWNPFVRSQIAVDASNISLPTQRPVENTQLIIRCQIPPLPLPVSKYTLDNPLATQFSYENVTHVQPELRRLAWGAYPNPLIMAERWQALTDLGNGKIRYESREVFSGPLAPVLQPTMQANLQKSFDAQAQGLKLLLEGGGAY</sequence>
<dbReference type="InterPro" id="IPR023393">
    <property type="entry name" value="START-like_dom_sf"/>
</dbReference>
<accession>A0A6A5VBB1</accession>
<dbReference type="CDD" id="cd07822">
    <property type="entry name" value="SRPBCC_4"/>
    <property type="match status" value="1"/>
</dbReference>